<keyword evidence="1" id="KW-0004">4Fe-4S</keyword>
<keyword evidence="4" id="KW-0411">Iron-sulfur</keyword>
<dbReference type="SUPFAM" id="SSF54862">
    <property type="entry name" value="4Fe-4S ferredoxins"/>
    <property type="match status" value="1"/>
</dbReference>
<dbReference type="OrthoDB" id="9807879at2"/>
<dbReference type="AlphaFoldDB" id="A0A1G7JVF9"/>
<dbReference type="GO" id="GO:0046872">
    <property type="term" value="F:metal ion binding"/>
    <property type="evidence" value="ECO:0007669"/>
    <property type="project" value="UniProtKB-KW"/>
</dbReference>
<dbReference type="RefSeq" id="WP_093688820.1">
    <property type="nucleotide sequence ID" value="NZ_FNBU01000006.1"/>
</dbReference>
<protein>
    <submittedName>
        <fullName evidence="6">4Fe-4S dicluster domain-containing protein</fullName>
    </submittedName>
</protein>
<evidence type="ECO:0000256" key="1">
    <source>
        <dbReference type="ARBA" id="ARBA00022485"/>
    </source>
</evidence>
<keyword evidence="3" id="KW-0408">Iron</keyword>
<feature type="domain" description="4Fe-4S ferredoxin-type" evidence="5">
    <location>
        <begin position="29"/>
        <end position="61"/>
    </location>
</feature>
<proteinExistence type="predicted"/>
<dbReference type="GO" id="GO:0051539">
    <property type="term" value="F:4 iron, 4 sulfur cluster binding"/>
    <property type="evidence" value="ECO:0007669"/>
    <property type="project" value="UniProtKB-KW"/>
</dbReference>
<evidence type="ECO:0000259" key="5">
    <source>
        <dbReference type="PROSITE" id="PS51379"/>
    </source>
</evidence>
<dbReference type="PROSITE" id="PS00198">
    <property type="entry name" value="4FE4S_FER_1"/>
    <property type="match status" value="1"/>
</dbReference>
<sequence>MVIDQEKCIGCGICIPYCPVQAIALVGKKAVIDHDTCLECGNCIRSKVVRCPRGAIYEEPGIYETPRAVRRFFSDPMTTHKVTKVPGRGTEEVKTNDVTGRVCRGEVGIALEIGRPCLGATMADIERITMGLAELGIKFEECNPLTHLMADREKGIIAAEYKGEKVVSAIVEFTAPFDQLKPILTKVKELAAQLDTVFSLDLICCYEDDGTLPALPVLAELGIQPRVNAKVNLGLGRPYKIYREQKGGCAS</sequence>
<keyword evidence="2" id="KW-0479">Metal-binding</keyword>
<organism evidence="6 7">
    <name type="scientific">Sporolituus thermophilus DSM 23256</name>
    <dbReference type="NCBI Taxonomy" id="1123285"/>
    <lineage>
        <taxon>Bacteria</taxon>
        <taxon>Bacillati</taxon>
        <taxon>Bacillota</taxon>
        <taxon>Negativicutes</taxon>
        <taxon>Selenomonadales</taxon>
        <taxon>Sporomusaceae</taxon>
        <taxon>Sporolituus</taxon>
    </lineage>
</organism>
<reference evidence="7" key="1">
    <citation type="submission" date="2016-10" db="EMBL/GenBank/DDBJ databases">
        <authorList>
            <person name="Varghese N."/>
            <person name="Submissions S."/>
        </authorList>
    </citation>
    <scope>NUCLEOTIDE SEQUENCE [LARGE SCALE GENOMIC DNA]</scope>
    <source>
        <strain evidence="7">DSM 23256</strain>
    </source>
</reference>
<evidence type="ECO:0000256" key="3">
    <source>
        <dbReference type="ARBA" id="ARBA00023004"/>
    </source>
</evidence>
<dbReference type="InterPro" id="IPR017900">
    <property type="entry name" value="4Fe4S_Fe_S_CS"/>
</dbReference>
<dbReference type="InterPro" id="IPR050572">
    <property type="entry name" value="Fe-S_Ferredoxin"/>
</dbReference>
<feature type="domain" description="4Fe-4S ferredoxin-type" evidence="5">
    <location>
        <begin position="1"/>
        <end position="28"/>
    </location>
</feature>
<evidence type="ECO:0000256" key="2">
    <source>
        <dbReference type="ARBA" id="ARBA00022723"/>
    </source>
</evidence>
<accession>A0A1G7JVF9</accession>
<gene>
    <name evidence="6" type="ORF">SAMN05660235_01068</name>
</gene>
<dbReference type="PANTHER" id="PTHR43687:SF1">
    <property type="entry name" value="FERREDOXIN III"/>
    <property type="match status" value="1"/>
</dbReference>
<dbReference type="EMBL" id="FNBU01000006">
    <property type="protein sequence ID" value="SDF28821.1"/>
    <property type="molecule type" value="Genomic_DNA"/>
</dbReference>
<evidence type="ECO:0000313" key="7">
    <source>
        <dbReference type="Proteomes" id="UP000243333"/>
    </source>
</evidence>
<dbReference type="Pfam" id="PF00037">
    <property type="entry name" value="Fer4"/>
    <property type="match status" value="1"/>
</dbReference>
<dbReference type="PROSITE" id="PS51379">
    <property type="entry name" value="4FE4S_FER_2"/>
    <property type="match status" value="2"/>
</dbReference>
<evidence type="ECO:0000313" key="6">
    <source>
        <dbReference type="EMBL" id="SDF28821.1"/>
    </source>
</evidence>
<dbReference type="InterPro" id="IPR017896">
    <property type="entry name" value="4Fe4S_Fe-S-bd"/>
</dbReference>
<dbReference type="PANTHER" id="PTHR43687">
    <property type="entry name" value="ADENYLYLSULFATE REDUCTASE, BETA SUBUNIT"/>
    <property type="match status" value="1"/>
</dbReference>
<dbReference type="Proteomes" id="UP000243333">
    <property type="component" value="Unassembled WGS sequence"/>
</dbReference>
<name>A0A1G7JVF9_9FIRM</name>
<dbReference type="Gene3D" id="3.30.70.20">
    <property type="match status" value="1"/>
</dbReference>
<dbReference type="STRING" id="1123285.SAMN05660235_01068"/>
<evidence type="ECO:0000256" key="4">
    <source>
        <dbReference type="ARBA" id="ARBA00023014"/>
    </source>
</evidence>
<keyword evidence="7" id="KW-1185">Reference proteome</keyword>